<sequence length="473" mass="53248">MESDKVVSFEDLGINQTLVRQCAKIGITKPTSIQINCIPEILAGKDCIASAKTGSGKTLAFALPILQKFDENPYGIFALILTPTRELAIQIKQQFDILGKEMVLKTCLVIGGMDMMYQSIELDKCPHIVIATPGRLADRLESGPDTFTLMRIKFWVVDEADRLLGGDYNEQMKTIANYLPKKRQSLFFSATMTDILKILKTQTKNEAFEYEDKDDTSLATVKQLDQYCVLIPPGEVRDGYLVQVIRNFRNKNTTGSIVIFTDTCHNCQLISMTLNEIGFDNVALHGMKKQRERAAALTSFKSNIVKILVATGVAARGLDIQAVALVVNHVIPNVPKEYIHRVGRTARAGRSGQAISLVAPDEVNLVGAIEQIVGKKLEKMEVNDKEVLKIFKQVSLEKRKAKIELEESNFGEQKLKYKRKKLLEEGKSLEEIEEILGSKKRRKKEKNDDNLDKEEEEENKTKKKIKKKTINKQ</sequence>
<evidence type="ECO:0000259" key="11">
    <source>
        <dbReference type="PROSITE" id="PS51195"/>
    </source>
</evidence>
<protein>
    <recommendedName>
        <fullName evidence="1">RNA helicase</fullName>
        <ecNumber evidence="1">3.6.4.13</ecNumber>
    </recommendedName>
</protein>
<name>A0A834XRG7_APHGI</name>
<evidence type="ECO:0000256" key="8">
    <source>
        <dbReference type="SAM" id="MobiDB-lite"/>
    </source>
</evidence>
<dbReference type="GO" id="GO:0010468">
    <property type="term" value="P:regulation of gene expression"/>
    <property type="evidence" value="ECO:0007669"/>
    <property type="project" value="UniProtKB-ARBA"/>
</dbReference>
<dbReference type="PANTHER" id="PTHR47959:SF24">
    <property type="entry name" value="ATP-DEPENDENT RNA HELICASE"/>
    <property type="match status" value="1"/>
</dbReference>
<evidence type="ECO:0000256" key="2">
    <source>
        <dbReference type="ARBA" id="ARBA00022741"/>
    </source>
</evidence>
<evidence type="ECO:0000256" key="3">
    <source>
        <dbReference type="ARBA" id="ARBA00022801"/>
    </source>
</evidence>
<dbReference type="PROSITE" id="PS51195">
    <property type="entry name" value="Q_MOTIF"/>
    <property type="match status" value="1"/>
</dbReference>
<reference evidence="12 13" key="1">
    <citation type="submission" date="2020-08" db="EMBL/GenBank/DDBJ databases">
        <title>Aphidius gifuensis genome sequencing and assembly.</title>
        <authorList>
            <person name="Du Z."/>
        </authorList>
    </citation>
    <scope>NUCLEOTIDE SEQUENCE [LARGE SCALE GENOMIC DNA]</scope>
    <source>
        <strain evidence="12">YNYX2018</strain>
        <tissue evidence="12">Adults</tissue>
    </source>
</reference>
<dbReference type="InterPro" id="IPR050079">
    <property type="entry name" value="DEAD_box_RNA_helicase"/>
</dbReference>
<gene>
    <name evidence="12" type="ORF">HCN44_001423</name>
</gene>
<dbReference type="Pfam" id="PF00271">
    <property type="entry name" value="Helicase_C"/>
    <property type="match status" value="1"/>
</dbReference>
<evidence type="ECO:0000259" key="10">
    <source>
        <dbReference type="PROSITE" id="PS51194"/>
    </source>
</evidence>
<dbReference type="InterPro" id="IPR014014">
    <property type="entry name" value="RNA_helicase_DEAD_Q_motif"/>
</dbReference>
<dbReference type="InterPro" id="IPR027417">
    <property type="entry name" value="P-loop_NTPase"/>
</dbReference>
<dbReference type="Gene3D" id="3.40.50.300">
    <property type="entry name" value="P-loop containing nucleotide triphosphate hydrolases"/>
    <property type="match status" value="2"/>
</dbReference>
<dbReference type="EMBL" id="JACMRX010000003">
    <property type="protein sequence ID" value="KAF7992098.1"/>
    <property type="molecule type" value="Genomic_DNA"/>
</dbReference>
<feature type="domain" description="Helicase C-terminal" evidence="10">
    <location>
        <begin position="240"/>
        <end position="388"/>
    </location>
</feature>
<dbReference type="CDD" id="cd18787">
    <property type="entry name" value="SF2_C_DEAD"/>
    <property type="match status" value="1"/>
</dbReference>
<dbReference type="GO" id="GO:0005829">
    <property type="term" value="C:cytosol"/>
    <property type="evidence" value="ECO:0007669"/>
    <property type="project" value="TreeGrafter"/>
</dbReference>
<dbReference type="InterPro" id="IPR000629">
    <property type="entry name" value="RNA-helicase_DEAD-box_CS"/>
</dbReference>
<evidence type="ECO:0000259" key="9">
    <source>
        <dbReference type="PROSITE" id="PS51192"/>
    </source>
</evidence>
<feature type="domain" description="Helicase ATP-binding" evidence="9">
    <location>
        <begin position="38"/>
        <end position="210"/>
    </location>
</feature>
<feature type="short sequence motif" description="Q motif" evidence="6">
    <location>
        <begin position="7"/>
        <end position="35"/>
    </location>
</feature>
<proteinExistence type="inferred from homology"/>
<accession>A0A834XRG7</accession>
<dbReference type="InterPro" id="IPR014001">
    <property type="entry name" value="Helicase_ATP-bd"/>
</dbReference>
<dbReference type="GO" id="GO:0003724">
    <property type="term" value="F:RNA helicase activity"/>
    <property type="evidence" value="ECO:0007669"/>
    <property type="project" value="UniProtKB-EC"/>
</dbReference>
<dbReference type="PROSITE" id="PS00039">
    <property type="entry name" value="DEAD_ATP_HELICASE"/>
    <property type="match status" value="1"/>
</dbReference>
<dbReference type="EC" id="3.6.4.13" evidence="1"/>
<comment type="caution">
    <text evidence="12">The sequence shown here is derived from an EMBL/GenBank/DDBJ whole genome shotgun (WGS) entry which is preliminary data.</text>
</comment>
<keyword evidence="2 7" id="KW-0547">Nucleotide-binding</keyword>
<evidence type="ECO:0000256" key="5">
    <source>
        <dbReference type="ARBA" id="ARBA00022840"/>
    </source>
</evidence>
<dbReference type="InterPro" id="IPR001650">
    <property type="entry name" value="Helicase_C-like"/>
</dbReference>
<evidence type="ECO:0000313" key="12">
    <source>
        <dbReference type="EMBL" id="KAF7992098.1"/>
    </source>
</evidence>
<feature type="compositionally biased region" description="Basic residues" evidence="8">
    <location>
        <begin position="461"/>
        <end position="473"/>
    </location>
</feature>
<dbReference type="Proteomes" id="UP000639338">
    <property type="component" value="Unassembled WGS sequence"/>
</dbReference>
<comment type="similarity">
    <text evidence="7">Belongs to the DEAD box helicase family.</text>
</comment>
<dbReference type="InterPro" id="IPR011545">
    <property type="entry name" value="DEAD/DEAH_box_helicase_dom"/>
</dbReference>
<dbReference type="GO" id="GO:0005524">
    <property type="term" value="F:ATP binding"/>
    <property type="evidence" value="ECO:0007669"/>
    <property type="project" value="UniProtKB-KW"/>
</dbReference>
<dbReference type="PROSITE" id="PS51194">
    <property type="entry name" value="HELICASE_CTER"/>
    <property type="match status" value="1"/>
</dbReference>
<evidence type="ECO:0000256" key="6">
    <source>
        <dbReference type="PROSITE-ProRule" id="PRU00552"/>
    </source>
</evidence>
<dbReference type="SUPFAM" id="SSF52540">
    <property type="entry name" value="P-loop containing nucleoside triphosphate hydrolases"/>
    <property type="match status" value="2"/>
</dbReference>
<dbReference type="GO" id="GO:0016787">
    <property type="term" value="F:hydrolase activity"/>
    <property type="evidence" value="ECO:0007669"/>
    <property type="project" value="UniProtKB-KW"/>
</dbReference>
<dbReference type="CDD" id="cd17955">
    <property type="entry name" value="DEADc_DDX49"/>
    <property type="match status" value="1"/>
</dbReference>
<dbReference type="Pfam" id="PF00270">
    <property type="entry name" value="DEAD"/>
    <property type="match status" value="1"/>
</dbReference>
<feature type="domain" description="DEAD-box RNA helicase Q" evidence="11">
    <location>
        <begin position="7"/>
        <end position="35"/>
    </location>
</feature>
<dbReference type="OrthoDB" id="10261904at2759"/>
<dbReference type="PANTHER" id="PTHR47959">
    <property type="entry name" value="ATP-DEPENDENT RNA HELICASE RHLE-RELATED"/>
    <property type="match status" value="1"/>
</dbReference>
<dbReference type="PROSITE" id="PS51192">
    <property type="entry name" value="HELICASE_ATP_BIND_1"/>
    <property type="match status" value="1"/>
</dbReference>
<dbReference type="SMART" id="SM00487">
    <property type="entry name" value="DEXDc"/>
    <property type="match status" value="1"/>
</dbReference>
<evidence type="ECO:0000256" key="1">
    <source>
        <dbReference type="ARBA" id="ARBA00012552"/>
    </source>
</evidence>
<dbReference type="AlphaFoldDB" id="A0A834XRG7"/>
<keyword evidence="5 7" id="KW-0067">ATP-binding</keyword>
<evidence type="ECO:0000256" key="4">
    <source>
        <dbReference type="ARBA" id="ARBA00022806"/>
    </source>
</evidence>
<dbReference type="GO" id="GO:0003676">
    <property type="term" value="F:nucleic acid binding"/>
    <property type="evidence" value="ECO:0007669"/>
    <property type="project" value="InterPro"/>
</dbReference>
<keyword evidence="3 7" id="KW-0378">Hydrolase</keyword>
<dbReference type="SMART" id="SM00490">
    <property type="entry name" value="HELICc"/>
    <property type="match status" value="1"/>
</dbReference>
<evidence type="ECO:0000313" key="13">
    <source>
        <dbReference type="Proteomes" id="UP000639338"/>
    </source>
</evidence>
<keyword evidence="4 7" id="KW-0347">Helicase</keyword>
<feature type="region of interest" description="Disordered" evidence="8">
    <location>
        <begin position="436"/>
        <end position="473"/>
    </location>
</feature>
<evidence type="ECO:0000256" key="7">
    <source>
        <dbReference type="RuleBase" id="RU000492"/>
    </source>
</evidence>
<keyword evidence="13" id="KW-1185">Reference proteome</keyword>
<organism evidence="12 13">
    <name type="scientific">Aphidius gifuensis</name>
    <name type="common">Parasitoid wasp</name>
    <dbReference type="NCBI Taxonomy" id="684658"/>
    <lineage>
        <taxon>Eukaryota</taxon>
        <taxon>Metazoa</taxon>
        <taxon>Ecdysozoa</taxon>
        <taxon>Arthropoda</taxon>
        <taxon>Hexapoda</taxon>
        <taxon>Insecta</taxon>
        <taxon>Pterygota</taxon>
        <taxon>Neoptera</taxon>
        <taxon>Endopterygota</taxon>
        <taxon>Hymenoptera</taxon>
        <taxon>Apocrita</taxon>
        <taxon>Ichneumonoidea</taxon>
        <taxon>Braconidae</taxon>
        <taxon>Aphidiinae</taxon>
        <taxon>Aphidius</taxon>
    </lineage>
</organism>